<feature type="transmembrane region" description="Helical" evidence="1">
    <location>
        <begin position="6"/>
        <end position="23"/>
    </location>
</feature>
<keyword evidence="1" id="KW-1133">Transmembrane helix</keyword>
<evidence type="ECO:0000313" key="3">
    <source>
        <dbReference type="Proteomes" id="UP000007635"/>
    </source>
</evidence>
<reference evidence="2" key="3">
    <citation type="submission" date="2025-09" db="UniProtKB">
        <authorList>
            <consortium name="Ensembl"/>
        </authorList>
    </citation>
    <scope>IDENTIFICATION</scope>
</reference>
<dbReference type="Proteomes" id="UP000007635">
    <property type="component" value="Chromosome II"/>
</dbReference>
<reference evidence="2" key="2">
    <citation type="submission" date="2025-08" db="UniProtKB">
        <authorList>
            <consortium name="Ensembl"/>
        </authorList>
    </citation>
    <scope>IDENTIFICATION</scope>
</reference>
<evidence type="ECO:0008006" key="4">
    <source>
        <dbReference type="Google" id="ProtNLM"/>
    </source>
</evidence>
<proteinExistence type="predicted"/>
<keyword evidence="3" id="KW-1185">Reference proteome</keyword>
<keyword evidence="1" id="KW-0472">Membrane</keyword>
<name>A0AAQ4P1D8_GASAC</name>
<dbReference type="Pfam" id="PF23670">
    <property type="entry name" value="PIGBOS1"/>
    <property type="match status" value="1"/>
</dbReference>
<reference evidence="2 3" key="1">
    <citation type="journal article" date="2021" name="G3 (Bethesda)">
        <title>Improved contiguity of the threespine stickleback genome using long-read sequencing.</title>
        <authorList>
            <person name="Nath S."/>
            <person name="Shaw D.E."/>
            <person name="White M.A."/>
        </authorList>
    </citation>
    <scope>NUCLEOTIDE SEQUENCE [LARGE SCALE GENOMIC DNA]</scope>
    <source>
        <strain evidence="2 3">Lake Benthic</strain>
    </source>
</reference>
<dbReference type="InterPro" id="IPR057394">
    <property type="entry name" value="PIGBOS1"/>
</dbReference>
<dbReference type="Ensembl" id="ENSGACT00000078227.1">
    <property type="protein sequence ID" value="ENSGACP00000032423.1"/>
    <property type="gene ID" value="ENSGACG00000036270.1"/>
</dbReference>
<dbReference type="GeneTree" id="ENSGT00940000178971"/>
<evidence type="ECO:0000256" key="1">
    <source>
        <dbReference type="SAM" id="Phobius"/>
    </source>
</evidence>
<keyword evidence="1" id="KW-0812">Transmembrane</keyword>
<dbReference type="AlphaFoldDB" id="A0AAQ4P1D8"/>
<sequence length="49" mass="5638">MFLPFSQIAVATLLGIAGGYYIYRPYFEPVQKSSDQQNQDFILLEHKSI</sequence>
<organism evidence="2 3">
    <name type="scientific">Gasterosteus aculeatus aculeatus</name>
    <name type="common">three-spined stickleback</name>
    <dbReference type="NCBI Taxonomy" id="481459"/>
    <lineage>
        <taxon>Eukaryota</taxon>
        <taxon>Metazoa</taxon>
        <taxon>Chordata</taxon>
        <taxon>Craniata</taxon>
        <taxon>Vertebrata</taxon>
        <taxon>Euteleostomi</taxon>
        <taxon>Actinopterygii</taxon>
        <taxon>Neopterygii</taxon>
        <taxon>Teleostei</taxon>
        <taxon>Neoteleostei</taxon>
        <taxon>Acanthomorphata</taxon>
        <taxon>Eupercaria</taxon>
        <taxon>Perciformes</taxon>
        <taxon>Cottioidei</taxon>
        <taxon>Gasterosteales</taxon>
        <taxon>Gasterosteidae</taxon>
        <taxon>Gasterosteus</taxon>
    </lineage>
</organism>
<evidence type="ECO:0000313" key="2">
    <source>
        <dbReference type="Ensembl" id="ENSGACP00000032423.1"/>
    </source>
</evidence>
<protein>
    <recommendedName>
        <fullName evidence="4">Protein PIGBOS1</fullName>
    </recommendedName>
</protein>
<accession>A0AAQ4P1D8</accession>